<name>A0ACB8US10_9EURO</name>
<proteinExistence type="predicted"/>
<accession>A0ACB8US10</accession>
<protein>
    <submittedName>
        <fullName evidence="1">Uncharacterized protein</fullName>
    </submittedName>
</protein>
<organism evidence="1">
    <name type="scientific">Ophidiomyces ophidiicola</name>
    <dbReference type="NCBI Taxonomy" id="1387563"/>
    <lineage>
        <taxon>Eukaryota</taxon>
        <taxon>Fungi</taxon>
        <taxon>Dikarya</taxon>
        <taxon>Ascomycota</taxon>
        <taxon>Pezizomycotina</taxon>
        <taxon>Eurotiomycetes</taxon>
        <taxon>Eurotiomycetidae</taxon>
        <taxon>Onygenales</taxon>
        <taxon>Onygenaceae</taxon>
        <taxon>Ophidiomyces</taxon>
    </lineage>
</organism>
<sequence length="552" mass="61337">MVLKASITYALAAVGMAVGAPPPISSGVSWRTTFIPIPVNDIPYKVPSWNGVEDRGDSLKYAVNSLPDSPPIPPSWAGRIGVPGESVENQMFFWLFETEDKAYDEQLIIWLNGGPGCSSMIGAFAENGPLMYGNSSKMEQNPFSWTKLGHVLYVDQPVGTGFSIAGNPTPAVNIEMVTNLFYKWLKQFFTTFPHLRQKRIHLTGESYAGIYIPYFAERILKNNDEFLINLTSIAIGNGAIGNNVAMSDVVAGAYIRKKAGDLKISRDIIDAFTEAERICGFDSVLKNGTQYPPNGHFYLPQTLHNASGFTGDQDCNIKPKTPNAVLSSILNSTCYGQCAIYSTARDHIDAIREKDCFNMYNIDYNCHTPNPLIPLTSYLNRADVQTALNILPSKQNTPHRFEVCNQTILDSLFSPLIRPIPPAESILPSILSTYKLPVHLYQGQRDMVINHIAVELALQNMTWNGHQGFQKRPSIPFGSKVNIGKKEEVKDPSMVALAGLWAYERGLTYHLFRDAGHGVPRDQPEEMWHYIKNVIDGAWNEGLLRGERVFSA</sequence>
<comment type="caution">
    <text evidence="1">The sequence shown here is derived from an EMBL/GenBank/DDBJ whole genome shotgun (WGS) entry which is preliminary data.</text>
</comment>
<evidence type="ECO:0000313" key="1">
    <source>
        <dbReference type="EMBL" id="KAI2383882.1"/>
    </source>
</evidence>
<reference evidence="1" key="1">
    <citation type="journal article" date="2022" name="bioRxiv">
        <title>Population genetic analysis of Ophidiomyces ophidiicola, the causative agent of snake fungal disease, indicates recent introductions to the USA.</title>
        <authorList>
            <person name="Ladner J.T."/>
            <person name="Palmer J.M."/>
            <person name="Ettinger C.L."/>
            <person name="Stajich J.E."/>
            <person name="Farrell T.M."/>
            <person name="Glorioso B.M."/>
            <person name="Lawson B."/>
            <person name="Price S.J."/>
            <person name="Stengle A.G."/>
            <person name="Grear D.A."/>
            <person name="Lorch J.M."/>
        </authorList>
    </citation>
    <scope>NUCLEOTIDE SEQUENCE</scope>
    <source>
        <strain evidence="1">NWHC 24266-5</strain>
    </source>
</reference>
<dbReference type="EMBL" id="JALBCA010000082">
    <property type="protein sequence ID" value="KAI2383882.1"/>
    <property type="molecule type" value="Genomic_DNA"/>
</dbReference>
<gene>
    <name evidence="1" type="ORF">LOY88_004972</name>
</gene>